<protein>
    <submittedName>
        <fullName evidence="2">Uncharacterized protein</fullName>
    </submittedName>
</protein>
<evidence type="ECO:0000313" key="3">
    <source>
        <dbReference type="Proteomes" id="UP001327225"/>
    </source>
</evidence>
<dbReference type="RefSeq" id="WP_322938020.1">
    <property type="nucleotide sequence ID" value="NZ_CP141059.1"/>
</dbReference>
<gene>
    <name evidence="2" type="ORF">SHK19_05240</name>
</gene>
<sequence length="224" mass="23634">MKHVGRTLSAVATTIGLALVATGCASNVIGDDGPRPGIAAAVEDTEITLDELTAVVDGLCTLQETNPDPAAVGTSREYAQSQILQQWIAALVDAEFADDQQIEATAEDPGLELAPGWDDVDEDDREALQDYADTVLYSSAVRQEVEEGEAPDPADYDIAINPRFDVRLEGAEFVPAGEQLSVPVSDEAATEIEAPTPEALRELPEDELCGKRPDPAAAPPVPLG</sequence>
<dbReference type="Proteomes" id="UP001327225">
    <property type="component" value="Chromosome"/>
</dbReference>
<dbReference type="PROSITE" id="PS51257">
    <property type="entry name" value="PROKAR_LIPOPROTEIN"/>
    <property type="match status" value="1"/>
</dbReference>
<organism evidence="2 3">
    <name type="scientific">Nocardioides bizhenqiangii</name>
    <dbReference type="NCBI Taxonomy" id="3095076"/>
    <lineage>
        <taxon>Bacteria</taxon>
        <taxon>Bacillati</taxon>
        <taxon>Actinomycetota</taxon>
        <taxon>Actinomycetes</taxon>
        <taxon>Propionibacteriales</taxon>
        <taxon>Nocardioidaceae</taxon>
        <taxon>Nocardioides</taxon>
    </lineage>
</organism>
<feature type="region of interest" description="Disordered" evidence="1">
    <location>
        <begin position="181"/>
        <end position="224"/>
    </location>
</feature>
<proteinExistence type="predicted"/>
<reference evidence="3" key="1">
    <citation type="submission" date="2023-12" db="EMBL/GenBank/DDBJ databases">
        <title>Novel species in genus Nocardioides.</title>
        <authorList>
            <person name="Zhou H."/>
        </authorList>
    </citation>
    <scope>NUCLEOTIDE SEQUENCE [LARGE SCALE GENOMIC DNA]</scope>
    <source>
        <strain evidence="3">HM61</strain>
    </source>
</reference>
<keyword evidence="3" id="KW-1185">Reference proteome</keyword>
<dbReference type="EMBL" id="CP141059">
    <property type="protein sequence ID" value="WQQ27640.1"/>
    <property type="molecule type" value="Genomic_DNA"/>
</dbReference>
<accession>A0ABZ0ZTN8</accession>
<evidence type="ECO:0000256" key="1">
    <source>
        <dbReference type="SAM" id="MobiDB-lite"/>
    </source>
</evidence>
<feature type="compositionally biased region" description="Basic and acidic residues" evidence="1">
    <location>
        <begin position="199"/>
        <end position="214"/>
    </location>
</feature>
<evidence type="ECO:0000313" key="2">
    <source>
        <dbReference type="EMBL" id="WQQ27640.1"/>
    </source>
</evidence>
<name>A0ABZ0ZTN8_9ACTN</name>